<reference evidence="2" key="2">
    <citation type="submission" date="2023-07" db="EMBL/GenBank/DDBJ databases">
        <authorList>
            <consortium name="Lawrence Berkeley National Laboratory"/>
            <person name="Haridas S."/>
            <person name="Hensen N."/>
            <person name="Bonometti L."/>
            <person name="Westerberg I."/>
            <person name="Brannstrom I.O."/>
            <person name="Guillou S."/>
            <person name="Cros-Aarteil S."/>
            <person name="Calhoun S."/>
            <person name="Kuo A."/>
            <person name="Mondo S."/>
            <person name="Pangilinan J."/>
            <person name="Riley R."/>
            <person name="LaButti K."/>
            <person name="Andreopoulos B."/>
            <person name="Lipzen A."/>
            <person name="Chen C."/>
            <person name="Yanf M."/>
            <person name="Daum C."/>
            <person name="Ng V."/>
            <person name="Clum A."/>
            <person name="Steindorff A."/>
            <person name="Ohm R."/>
            <person name="Martin F."/>
            <person name="Silar P."/>
            <person name="Natvig D."/>
            <person name="Lalanne C."/>
            <person name="Gautier V."/>
            <person name="Ament-velasquez S.L."/>
            <person name="Kruys A."/>
            <person name="Hutchinson M.I."/>
            <person name="Powell A.J."/>
            <person name="Barry K."/>
            <person name="Miller A.N."/>
            <person name="Grigoriev I.V."/>
            <person name="Debuchy R."/>
            <person name="Gladieux P."/>
            <person name="Thoren M.H."/>
            <person name="Johannesson H."/>
        </authorList>
    </citation>
    <scope>NUCLEOTIDE SEQUENCE</scope>
    <source>
        <strain evidence="2">FGSC 1904</strain>
    </source>
</reference>
<proteinExistence type="predicted"/>
<evidence type="ECO:0000313" key="2">
    <source>
        <dbReference type="EMBL" id="KAK3392387.1"/>
    </source>
</evidence>
<organism evidence="2 3">
    <name type="scientific">Sordaria brevicollis</name>
    <dbReference type="NCBI Taxonomy" id="83679"/>
    <lineage>
        <taxon>Eukaryota</taxon>
        <taxon>Fungi</taxon>
        <taxon>Dikarya</taxon>
        <taxon>Ascomycota</taxon>
        <taxon>Pezizomycotina</taxon>
        <taxon>Sordariomycetes</taxon>
        <taxon>Sordariomycetidae</taxon>
        <taxon>Sordariales</taxon>
        <taxon>Sordariaceae</taxon>
        <taxon>Sordaria</taxon>
    </lineage>
</organism>
<feature type="region of interest" description="Disordered" evidence="1">
    <location>
        <begin position="107"/>
        <end position="167"/>
    </location>
</feature>
<keyword evidence="3" id="KW-1185">Reference proteome</keyword>
<evidence type="ECO:0000256" key="1">
    <source>
        <dbReference type="SAM" id="MobiDB-lite"/>
    </source>
</evidence>
<comment type="caution">
    <text evidence="2">The sequence shown here is derived from an EMBL/GenBank/DDBJ whole genome shotgun (WGS) entry which is preliminary data.</text>
</comment>
<evidence type="ECO:0000313" key="3">
    <source>
        <dbReference type="Proteomes" id="UP001281003"/>
    </source>
</evidence>
<name>A0AAE0P397_SORBR</name>
<dbReference type="AlphaFoldDB" id="A0AAE0P397"/>
<feature type="compositionally biased region" description="Low complexity" evidence="1">
    <location>
        <begin position="216"/>
        <end position="229"/>
    </location>
</feature>
<dbReference type="EMBL" id="JAUTDP010000011">
    <property type="protein sequence ID" value="KAK3392387.1"/>
    <property type="molecule type" value="Genomic_DNA"/>
</dbReference>
<dbReference type="Proteomes" id="UP001281003">
    <property type="component" value="Unassembled WGS sequence"/>
</dbReference>
<gene>
    <name evidence="2" type="ORF">B0T20DRAFT_482511</name>
</gene>
<protein>
    <submittedName>
        <fullName evidence="2">Uncharacterized protein</fullName>
    </submittedName>
</protein>
<reference evidence="2" key="1">
    <citation type="journal article" date="2023" name="Mol. Phylogenet. Evol.">
        <title>Genome-scale phylogeny and comparative genomics of the fungal order Sordariales.</title>
        <authorList>
            <person name="Hensen N."/>
            <person name="Bonometti L."/>
            <person name="Westerberg I."/>
            <person name="Brannstrom I.O."/>
            <person name="Guillou S."/>
            <person name="Cros-Aarteil S."/>
            <person name="Calhoun S."/>
            <person name="Haridas S."/>
            <person name="Kuo A."/>
            <person name="Mondo S."/>
            <person name="Pangilinan J."/>
            <person name="Riley R."/>
            <person name="LaButti K."/>
            <person name="Andreopoulos B."/>
            <person name="Lipzen A."/>
            <person name="Chen C."/>
            <person name="Yan M."/>
            <person name="Daum C."/>
            <person name="Ng V."/>
            <person name="Clum A."/>
            <person name="Steindorff A."/>
            <person name="Ohm R.A."/>
            <person name="Martin F."/>
            <person name="Silar P."/>
            <person name="Natvig D.O."/>
            <person name="Lalanne C."/>
            <person name="Gautier V."/>
            <person name="Ament-Velasquez S.L."/>
            <person name="Kruys A."/>
            <person name="Hutchinson M.I."/>
            <person name="Powell A.J."/>
            <person name="Barry K."/>
            <person name="Miller A.N."/>
            <person name="Grigoriev I.V."/>
            <person name="Debuchy R."/>
            <person name="Gladieux P."/>
            <person name="Hiltunen Thoren M."/>
            <person name="Johannesson H."/>
        </authorList>
    </citation>
    <scope>NUCLEOTIDE SEQUENCE</scope>
    <source>
        <strain evidence="2">FGSC 1904</strain>
    </source>
</reference>
<accession>A0AAE0P397</accession>
<feature type="compositionally biased region" description="Low complexity" evidence="1">
    <location>
        <begin position="191"/>
        <end position="203"/>
    </location>
</feature>
<feature type="compositionally biased region" description="Pro residues" evidence="1">
    <location>
        <begin position="114"/>
        <end position="130"/>
    </location>
</feature>
<feature type="region of interest" description="Disordered" evidence="1">
    <location>
        <begin position="191"/>
        <end position="281"/>
    </location>
</feature>
<sequence length="281" mass="29014">MCQREIEIFPCSTPSCPNKADQDRIYETKCQQNNSFWQWSNTPFGRCGAADTQVSTKTIATSAKCLACTDQIRKLEEEARLMEEKGKKWGVGPEASSFGVIGLLGRLQQGNGNRPPPARTAAPAPAPAPAPGRLAMPANAPRPGTIPVLSNAGATRPGVSGGGGFLRVIRGNGPTKGKVAPVADTWNEPVPSAAAAAAGPSQAGAGGGGSGRSRRSGAPSPSPGLLSRPAPGPTPAAANQRRPSSPPSVFKPPKYRKDRKDSGSVAKGAPPVGVKFKPVRW</sequence>